<protein>
    <recommendedName>
        <fullName evidence="2">RWD domain-containing protein</fullName>
    </recommendedName>
</protein>
<dbReference type="SMART" id="SM00591">
    <property type="entry name" value="RWD"/>
    <property type="match status" value="1"/>
</dbReference>
<gene>
    <name evidence="3" type="ORF">TeGR_g14059</name>
</gene>
<feature type="compositionally biased region" description="Acidic residues" evidence="1">
    <location>
        <begin position="240"/>
        <end position="276"/>
    </location>
</feature>
<dbReference type="SUPFAM" id="SSF54495">
    <property type="entry name" value="UBC-like"/>
    <property type="match status" value="1"/>
</dbReference>
<dbReference type="InterPro" id="IPR016135">
    <property type="entry name" value="UBQ-conjugating_enzyme/RWD"/>
</dbReference>
<dbReference type="PANTHER" id="PTHR12292">
    <property type="entry name" value="RWD DOMAIN-CONTAINING PROTEIN"/>
    <property type="match status" value="1"/>
</dbReference>
<name>A0ABQ6M7F7_9STRA</name>
<evidence type="ECO:0000313" key="4">
    <source>
        <dbReference type="Proteomes" id="UP001165060"/>
    </source>
</evidence>
<proteinExistence type="predicted"/>
<evidence type="ECO:0000259" key="2">
    <source>
        <dbReference type="PROSITE" id="PS50908"/>
    </source>
</evidence>
<dbReference type="EMBL" id="BRYB01001230">
    <property type="protein sequence ID" value="GMI21049.1"/>
    <property type="molecule type" value="Genomic_DNA"/>
</dbReference>
<reference evidence="3 4" key="1">
    <citation type="journal article" date="2023" name="Commun. Biol.">
        <title>Genome analysis of Parmales, the sister group of diatoms, reveals the evolutionary specialization of diatoms from phago-mixotrophs to photoautotrophs.</title>
        <authorList>
            <person name="Ban H."/>
            <person name="Sato S."/>
            <person name="Yoshikawa S."/>
            <person name="Yamada K."/>
            <person name="Nakamura Y."/>
            <person name="Ichinomiya M."/>
            <person name="Sato N."/>
            <person name="Blanc-Mathieu R."/>
            <person name="Endo H."/>
            <person name="Kuwata A."/>
            <person name="Ogata H."/>
        </authorList>
    </citation>
    <scope>NUCLEOTIDE SEQUENCE [LARGE SCALE GENOMIC DNA]</scope>
</reference>
<dbReference type="InterPro" id="IPR006575">
    <property type="entry name" value="RWD_dom"/>
</dbReference>
<evidence type="ECO:0000256" key="1">
    <source>
        <dbReference type="SAM" id="MobiDB-lite"/>
    </source>
</evidence>
<accession>A0ABQ6M7F7</accession>
<dbReference type="CDD" id="cd23823">
    <property type="entry name" value="RWD_GCN2"/>
    <property type="match status" value="1"/>
</dbReference>
<organism evidence="3 4">
    <name type="scientific">Tetraparma gracilis</name>
    <dbReference type="NCBI Taxonomy" id="2962635"/>
    <lineage>
        <taxon>Eukaryota</taxon>
        <taxon>Sar</taxon>
        <taxon>Stramenopiles</taxon>
        <taxon>Ochrophyta</taxon>
        <taxon>Bolidophyceae</taxon>
        <taxon>Parmales</taxon>
        <taxon>Triparmaceae</taxon>
        <taxon>Tetraparma</taxon>
    </lineage>
</organism>
<dbReference type="PROSITE" id="PS50908">
    <property type="entry name" value="RWD"/>
    <property type="match status" value="1"/>
</dbReference>
<evidence type="ECO:0000313" key="3">
    <source>
        <dbReference type="EMBL" id="GMI21049.1"/>
    </source>
</evidence>
<dbReference type="Proteomes" id="UP001165060">
    <property type="component" value="Unassembled WGS sequence"/>
</dbReference>
<dbReference type="Gene3D" id="3.10.110.10">
    <property type="entry name" value="Ubiquitin Conjugating Enzyme"/>
    <property type="match status" value="1"/>
</dbReference>
<feature type="domain" description="RWD" evidence="2">
    <location>
        <begin position="9"/>
        <end position="113"/>
    </location>
</feature>
<feature type="region of interest" description="Disordered" evidence="1">
    <location>
        <begin position="233"/>
        <end position="276"/>
    </location>
</feature>
<dbReference type="Pfam" id="PF05773">
    <property type="entry name" value="RWD"/>
    <property type="match status" value="1"/>
</dbReference>
<sequence length="276" mass="30481">MDHAEEQEMEMEALSAIFGADFSQSSPTSLALSIVPNQGEDESSNHVALTLEVTFPATYPEVKPAWSIPSYRGLVSDQISQLSPLLDECCDESLGAPAVFALGELAREWLADRNEPGQADESMYGQMMRKAQEAAKAKVMEERAFEEQGKKDEVGETEKREMEILKKRAEGTQCTTESFAAWKGKFDAEMEEVRRRDKEELLKDRAAAVMAARKTGYDIFAGKGSLEDLERMAETAAEAEVTEEELGEWGSGDEDLSDLGSDLESDLEGSEEEPDI</sequence>
<dbReference type="InterPro" id="IPR040213">
    <property type="entry name" value="GIR2-like"/>
</dbReference>
<keyword evidence="4" id="KW-1185">Reference proteome</keyword>
<comment type="caution">
    <text evidence="3">The sequence shown here is derived from an EMBL/GenBank/DDBJ whole genome shotgun (WGS) entry which is preliminary data.</text>
</comment>